<protein>
    <submittedName>
        <fullName evidence="1">Uncharacterized protein</fullName>
    </submittedName>
</protein>
<accession>A0A2G9RAZ0</accession>
<gene>
    <name evidence="1" type="ORF">AB205_0141970</name>
</gene>
<proteinExistence type="predicted"/>
<keyword evidence="2" id="KW-1185">Reference proteome</keyword>
<name>A0A2G9RAZ0_AQUCT</name>
<organism evidence="1 2">
    <name type="scientific">Aquarana catesbeiana</name>
    <name type="common">American bullfrog</name>
    <name type="synonym">Rana catesbeiana</name>
    <dbReference type="NCBI Taxonomy" id="8400"/>
    <lineage>
        <taxon>Eukaryota</taxon>
        <taxon>Metazoa</taxon>
        <taxon>Chordata</taxon>
        <taxon>Craniata</taxon>
        <taxon>Vertebrata</taxon>
        <taxon>Euteleostomi</taxon>
        <taxon>Amphibia</taxon>
        <taxon>Batrachia</taxon>
        <taxon>Anura</taxon>
        <taxon>Neobatrachia</taxon>
        <taxon>Ranoidea</taxon>
        <taxon>Ranidae</taxon>
        <taxon>Aquarana</taxon>
    </lineage>
</organism>
<evidence type="ECO:0000313" key="2">
    <source>
        <dbReference type="Proteomes" id="UP000228934"/>
    </source>
</evidence>
<sequence length="52" mass="6074">MKMEGYVLSESQVAAPCQQKSFRTVSVEQSPDTKRFRICWIALRRNNKDVLK</sequence>
<dbReference type="EMBL" id="KV947769">
    <property type="protein sequence ID" value="PIO24945.1"/>
    <property type="molecule type" value="Genomic_DNA"/>
</dbReference>
<reference evidence="2" key="1">
    <citation type="journal article" date="2017" name="Nat. Commun.">
        <title>The North American bullfrog draft genome provides insight into hormonal regulation of long noncoding RNA.</title>
        <authorList>
            <person name="Hammond S.A."/>
            <person name="Warren R.L."/>
            <person name="Vandervalk B.P."/>
            <person name="Kucuk E."/>
            <person name="Khan H."/>
            <person name="Gibb E.A."/>
            <person name="Pandoh P."/>
            <person name="Kirk H."/>
            <person name="Zhao Y."/>
            <person name="Jones M."/>
            <person name="Mungall A.J."/>
            <person name="Coope R."/>
            <person name="Pleasance S."/>
            <person name="Moore R.A."/>
            <person name="Holt R.A."/>
            <person name="Round J.M."/>
            <person name="Ohora S."/>
            <person name="Walle B.V."/>
            <person name="Veldhoen N."/>
            <person name="Helbing C.C."/>
            <person name="Birol I."/>
        </authorList>
    </citation>
    <scope>NUCLEOTIDE SEQUENCE [LARGE SCALE GENOMIC DNA]</scope>
</reference>
<evidence type="ECO:0000313" key="1">
    <source>
        <dbReference type="EMBL" id="PIO24945.1"/>
    </source>
</evidence>
<dbReference type="AlphaFoldDB" id="A0A2G9RAZ0"/>
<dbReference type="Proteomes" id="UP000228934">
    <property type="component" value="Unassembled WGS sequence"/>
</dbReference>